<evidence type="ECO:0000259" key="9">
    <source>
        <dbReference type="PROSITE" id="PS50928"/>
    </source>
</evidence>
<gene>
    <name evidence="10" type="ORF">GGR34_000068</name>
</gene>
<keyword evidence="4" id="KW-1003">Cell membrane</keyword>
<evidence type="ECO:0000256" key="7">
    <source>
        <dbReference type="ARBA" id="ARBA00023136"/>
    </source>
</evidence>
<feature type="domain" description="ABC transmembrane type-1" evidence="9">
    <location>
        <begin position="84"/>
        <end position="290"/>
    </location>
</feature>
<feature type="transmembrane region" description="Helical" evidence="8">
    <location>
        <begin position="165"/>
        <end position="186"/>
    </location>
</feature>
<feature type="transmembrane region" description="Helical" evidence="8">
    <location>
        <begin position="221"/>
        <end position="242"/>
    </location>
</feature>
<name>A0A7W6IBP6_9HYPH</name>
<evidence type="ECO:0000256" key="5">
    <source>
        <dbReference type="ARBA" id="ARBA00022692"/>
    </source>
</evidence>
<organism evidence="10 11">
    <name type="scientific">Microvirga flocculans</name>
    <dbReference type="NCBI Taxonomy" id="217168"/>
    <lineage>
        <taxon>Bacteria</taxon>
        <taxon>Pseudomonadati</taxon>
        <taxon>Pseudomonadota</taxon>
        <taxon>Alphaproteobacteria</taxon>
        <taxon>Hyphomicrobiales</taxon>
        <taxon>Methylobacteriaceae</taxon>
        <taxon>Microvirga</taxon>
    </lineage>
</organism>
<dbReference type="Gene3D" id="1.10.3720.10">
    <property type="entry name" value="MetI-like"/>
    <property type="match status" value="1"/>
</dbReference>
<keyword evidence="5 8" id="KW-0812">Transmembrane</keyword>
<dbReference type="RefSeq" id="WP_245265151.1">
    <property type="nucleotide sequence ID" value="NZ_JACIDC010000001.1"/>
</dbReference>
<sequence>MRDAPTLSAAVEAAALGKGGKSRHNVASLAVPATLTVAGILFLPLLMLFRISFNQYDRYDLMIETFTLSNYTEILTDSFYRSVLLRTFEVAVLSTAVTLALAFPVAYFVARAPARWKSLLIILTIFPLFVGNMVRAAGWMAIMGNQGFLNQILLKMGLIGTPIEILYTPSAVFVGIVAVVLPFMILSLQSVIEGIDPNLELAASNLGAGPLMTFRHVILPLALPGVLAGTVLVFILCMNAYAMPVLLGGPRFHVMAPQVYQQITGQSNWPFGGALAFILMMTTLILTFVSTSVIQRQYRP</sequence>
<evidence type="ECO:0000256" key="2">
    <source>
        <dbReference type="ARBA" id="ARBA00007069"/>
    </source>
</evidence>
<comment type="subcellular location">
    <subcellularLocation>
        <location evidence="1 8">Cell membrane</location>
        <topology evidence="1 8">Multi-pass membrane protein</topology>
    </subcellularLocation>
</comment>
<keyword evidence="7 8" id="KW-0472">Membrane</keyword>
<dbReference type="EMBL" id="JACIDC010000001">
    <property type="protein sequence ID" value="MBB4038439.1"/>
    <property type="molecule type" value="Genomic_DNA"/>
</dbReference>
<dbReference type="PROSITE" id="PS50928">
    <property type="entry name" value="ABC_TM1"/>
    <property type="match status" value="1"/>
</dbReference>
<keyword evidence="11" id="KW-1185">Reference proteome</keyword>
<feature type="transmembrane region" description="Helical" evidence="8">
    <location>
        <begin position="90"/>
        <end position="110"/>
    </location>
</feature>
<feature type="transmembrane region" description="Helical" evidence="8">
    <location>
        <begin position="26"/>
        <end position="49"/>
    </location>
</feature>
<evidence type="ECO:0000256" key="4">
    <source>
        <dbReference type="ARBA" id="ARBA00022475"/>
    </source>
</evidence>
<comment type="similarity">
    <text evidence="2">Belongs to the binding-protein-dependent transport system permease family. CysTW subfamily.</text>
</comment>
<dbReference type="CDD" id="cd06261">
    <property type="entry name" value="TM_PBP2"/>
    <property type="match status" value="1"/>
</dbReference>
<accession>A0A7W6IBP6</accession>
<dbReference type="GO" id="GO:0055085">
    <property type="term" value="P:transmembrane transport"/>
    <property type="evidence" value="ECO:0007669"/>
    <property type="project" value="InterPro"/>
</dbReference>
<evidence type="ECO:0000256" key="1">
    <source>
        <dbReference type="ARBA" id="ARBA00004651"/>
    </source>
</evidence>
<dbReference type="InterPro" id="IPR000515">
    <property type="entry name" value="MetI-like"/>
</dbReference>
<dbReference type="PANTHER" id="PTHR42929">
    <property type="entry name" value="INNER MEMBRANE ABC TRANSPORTER PERMEASE PROTEIN YDCU-RELATED-RELATED"/>
    <property type="match status" value="1"/>
</dbReference>
<evidence type="ECO:0000256" key="6">
    <source>
        <dbReference type="ARBA" id="ARBA00022989"/>
    </source>
</evidence>
<protein>
    <submittedName>
        <fullName evidence="10">Putative spermidine/putrescine transport system permease protein</fullName>
    </submittedName>
</protein>
<dbReference type="GO" id="GO:0005886">
    <property type="term" value="C:plasma membrane"/>
    <property type="evidence" value="ECO:0007669"/>
    <property type="project" value="UniProtKB-SubCell"/>
</dbReference>
<dbReference type="Pfam" id="PF00528">
    <property type="entry name" value="BPD_transp_1"/>
    <property type="match status" value="1"/>
</dbReference>
<dbReference type="SUPFAM" id="SSF161098">
    <property type="entry name" value="MetI-like"/>
    <property type="match status" value="1"/>
</dbReference>
<dbReference type="InterPro" id="IPR035906">
    <property type="entry name" value="MetI-like_sf"/>
</dbReference>
<proteinExistence type="inferred from homology"/>
<evidence type="ECO:0000256" key="3">
    <source>
        <dbReference type="ARBA" id="ARBA00022448"/>
    </source>
</evidence>
<dbReference type="PANTHER" id="PTHR42929:SF5">
    <property type="entry name" value="ABC TRANSPORTER PERMEASE PROTEIN"/>
    <property type="match status" value="1"/>
</dbReference>
<keyword evidence="6 8" id="KW-1133">Transmembrane helix</keyword>
<feature type="transmembrane region" description="Helical" evidence="8">
    <location>
        <begin position="274"/>
        <end position="294"/>
    </location>
</feature>
<evidence type="ECO:0000313" key="11">
    <source>
        <dbReference type="Proteomes" id="UP000519439"/>
    </source>
</evidence>
<dbReference type="Proteomes" id="UP000519439">
    <property type="component" value="Unassembled WGS sequence"/>
</dbReference>
<dbReference type="AlphaFoldDB" id="A0A7W6IBP6"/>
<comment type="caution">
    <text evidence="10">The sequence shown here is derived from an EMBL/GenBank/DDBJ whole genome shotgun (WGS) entry which is preliminary data.</text>
</comment>
<evidence type="ECO:0000313" key="10">
    <source>
        <dbReference type="EMBL" id="MBB4038439.1"/>
    </source>
</evidence>
<reference evidence="10 11" key="1">
    <citation type="submission" date="2020-08" db="EMBL/GenBank/DDBJ databases">
        <title>Genomic Encyclopedia of Type Strains, Phase IV (KMG-IV): sequencing the most valuable type-strain genomes for metagenomic binning, comparative biology and taxonomic classification.</title>
        <authorList>
            <person name="Goeker M."/>
        </authorList>
    </citation>
    <scope>NUCLEOTIDE SEQUENCE [LARGE SCALE GENOMIC DNA]</scope>
    <source>
        <strain evidence="10 11">DSM 15743</strain>
    </source>
</reference>
<evidence type="ECO:0000256" key="8">
    <source>
        <dbReference type="RuleBase" id="RU363032"/>
    </source>
</evidence>
<feature type="transmembrane region" description="Helical" evidence="8">
    <location>
        <begin position="119"/>
        <end position="145"/>
    </location>
</feature>
<keyword evidence="3 8" id="KW-0813">Transport</keyword>